<evidence type="ECO:0000313" key="2">
    <source>
        <dbReference type="Proteomes" id="UP001432027"/>
    </source>
</evidence>
<comment type="caution">
    <text evidence="1">The sequence shown here is derived from an EMBL/GenBank/DDBJ whole genome shotgun (WGS) entry which is preliminary data.</text>
</comment>
<feature type="non-terminal residue" evidence="1">
    <location>
        <position position="1"/>
    </location>
</feature>
<keyword evidence="2" id="KW-1185">Reference proteome</keyword>
<evidence type="ECO:0000313" key="1">
    <source>
        <dbReference type="EMBL" id="GMS97281.1"/>
    </source>
</evidence>
<reference evidence="1" key="1">
    <citation type="submission" date="2023-10" db="EMBL/GenBank/DDBJ databases">
        <title>Genome assembly of Pristionchus species.</title>
        <authorList>
            <person name="Yoshida K."/>
            <person name="Sommer R.J."/>
        </authorList>
    </citation>
    <scope>NUCLEOTIDE SEQUENCE</scope>
    <source>
        <strain evidence="1">RS0144</strain>
    </source>
</reference>
<dbReference type="EMBL" id="BTSX01000004">
    <property type="protein sequence ID" value="GMS97281.1"/>
    <property type="molecule type" value="Genomic_DNA"/>
</dbReference>
<organism evidence="1 2">
    <name type="scientific">Pristionchus entomophagus</name>
    <dbReference type="NCBI Taxonomy" id="358040"/>
    <lineage>
        <taxon>Eukaryota</taxon>
        <taxon>Metazoa</taxon>
        <taxon>Ecdysozoa</taxon>
        <taxon>Nematoda</taxon>
        <taxon>Chromadorea</taxon>
        <taxon>Rhabditida</taxon>
        <taxon>Rhabditina</taxon>
        <taxon>Diplogasteromorpha</taxon>
        <taxon>Diplogasteroidea</taxon>
        <taxon>Neodiplogasteridae</taxon>
        <taxon>Pristionchus</taxon>
    </lineage>
</organism>
<gene>
    <name evidence="1" type="ORF">PENTCL1PPCAC_19456</name>
</gene>
<accession>A0AAV5TSJ0</accession>
<evidence type="ECO:0008006" key="3">
    <source>
        <dbReference type="Google" id="ProtNLM"/>
    </source>
</evidence>
<sequence length="111" mass="12587">EIYLVCSCGEEVRSQKSNPNHIKKCNGLQFTLHKLDKTVPTTPQCIQCEAYPTTARCYAKHLRRQHKSSMKANGIYLICSCGLKIRSDTGNSDHSKKCDGKQYTLHKLDDK</sequence>
<protein>
    <recommendedName>
        <fullName evidence="3">C2H2-type domain-containing protein</fullName>
    </recommendedName>
</protein>
<proteinExistence type="predicted"/>
<name>A0AAV5TSJ0_9BILA</name>
<dbReference type="AlphaFoldDB" id="A0AAV5TSJ0"/>
<dbReference type="Proteomes" id="UP001432027">
    <property type="component" value="Unassembled WGS sequence"/>
</dbReference>